<proteinExistence type="predicted"/>
<dbReference type="STRING" id="645991.Sgly_0747"/>
<sequence length="126" mass="14724">MKQITPEQIDSIEVNVFKEHCIPAVLDEVERELKFNERLFFHSKTLYSSSEQWKTVKSVICGWTSYCFKRVKKGEASVAEFATCQGLLEEILAEYGRKIWGEESQDDCTIRKEHERGEKRKPQAFS</sequence>
<keyword evidence="2" id="KW-1185">Reference proteome</keyword>
<organism evidence="1 2">
    <name type="scientific">Syntrophobotulus glycolicus (strain DSM 8271 / FlGlyR)</name>
    <dbReference type="NCBI Taxonomy" id="645991"/>
    <lineage>
        <taxon>Bacteria</taxon>
        <taxon>Bacillati</taxon>
        <taxon>Bacillota</taxon>
        <taxon>Clostridia</taxon>
        <taxon>Eubacteriales</taxon>
        <taxon>Desulfitobacteriaceae</taxon>
        <taxon>Syntrophobotulus</taxon>
    </lineage>
</organism>
<reference evidence="2" key="2">
    <citation type="submission" date="2011-02" db="EMBL/GenBank/DDBJ databases">
        <title>The complete genome of Syntrophobotulus glycolicus DSM 8271.</title>
        <authorList>
            <person name="Lucas S."/>
            <person name="Copeland A."/>
            <person name="Lapidus A."/>
            <person name="Bruce D."/>
            <person name="Goodwin L."/>
            <person name="Pitluck S."/>
            <person name="Kyrpides N."/>
            <person name="Mavromatis K."/>
            <person name="Pagani I."/>
            <person name="Ivanova N."/>
            <person name="Mikhailova N."/>
            <person name="Chertkov O."/>
            <person name="Held B."/>
            <person name="Detter J.C."/>
            <person name="Tapia R."/>
            <person name="Han C."/>
            <person name="Land M."/>
            <person name="Hauser L."/>
            <person name="Markowitz V."/>
            <person name="Cheng J.-F."/>
            <person name="Hugenholtz P."/>
            <person name="Woyke T."/>
            <person name="Wu D."/>
            <person name="Spring S."/>
            <person name="Schroeder M."/>
            <person name="Brambilla E."/>
            <person name="Klenk H.-P."/>
            <person name="Eisen J.A."/>
        </authorList>
    </citation>
    <scope>NUCLEOTIDE SEQUENCE [LARGE SCALE GENOMIC DNA]</scope>
    <source>
        <strain evidence="2">DSM 8271 / FlGlyR</strain>
    </source>
</reference>
<evidence type="ECO:0000313" key="1">
    <source>
        <dbReference type="EMBL" id="ADY55104.1"/>
    </source>
</evidence>
<accession>F0T0N9</accession>
<evidence type="ECO:0000313" key="2">
    <source>
        <dbReference type="Proteomes" id="UP000007488"/>
    </source>
</evidence>
<dbReference type="AlphaFoldDB" id="F0T0N9"/>
<reference evidence="1 2" key="1">
    <citation type="journal article" date="2011" name="Stand. Genomic Sci.">
        <title>Complete genome sequence of Syntrophobotulus glycolicus type strain (FlGlyR).</title>
        <authorList>
            <person name="Han C."/>
            <person name="Mwirichia R."/>
            <person name="Chertkov O."/>
            <person name="Held B."/>
            <person name="Lapidus A."/>
            <person name="Nolan M."/>
            <person name="Lucas S."/>
            <person name="Hammon N."/>
            <person name="Deshpande S."/>
            <person name="Cheng J.F."/>
            <person name="Tapia R."/>
            <person name="Goodwin L."/>
            <person name="Pitluck S."/>
            <person name="Huntemann M."/>
            <person name="Liolios K."/>
            <person name="Ivanova N."/>
            <person name="Pagani I."/>
            <person name="Mavromatis K."/>
            <person name="Ovchinikova G."/>
            <person name="Pati A."/>
            <person name="Chen A."/>
            <person name="Palaniappan K."/>
            <person name="Land M."/>
            <person name="Hauser L."/>
            <person name="Brambilla E.M."/>
            <person name="Rohde M."/>
            <person name="Spring S."/>
            <person name="Sikorski J."/>
            <person name="Goker M."/>
            <person name="Woyke T."/>
            <person name="Bristow J."/>
            <person name="Eisen J.A."/>
            <person name="Markowitz V."/>
            <person name="Hugenholtz P."/>
            <person name="Kyrpides N.C."/>
            <person name="Klenk H.P."/>
            <person name="Detter J.C."/>
        </authorList>
    </citation>
    <scope>NUCLEOTIDE SEQUENCE [LARGE SCALE GENOMIC DNA]</scope>
    <source>
        <strain evidence="2">DSM 8271 / FlGlyR</strain>
    </source>
</reference>
<name>F0T0N9_SYNGF</name>
<dbReference type="EMBL" id="CP002547">
    <property type="protein sequence ID" value="ADY55104.1"/>
    <property type="molecule type" value="Genomic_DNA"/>
</dbReference>
<dbReference type="HOGENOM" id="CLU_1980494_0_0_9"/>
<dbReference type="Proteomes" id="UP000007488">
    <property type="component" value="Chromosome"/>
</dbReference>
<gene>
    <name evidence="1" type="ordered locus">Sgly_0747</name>
</gene>
<dbReference type="RefSeq" id="WP_013623975.1">
    <property type="nucleotide sequence ID" value="NC_015172.1"/>
</dbReference>
<protein>
    <submittedName>
        <fullName evidence="1">Uncharacterized protein</fullName>
    </submittedName>
</protein>
<dbReference type="KEGG" id="sgy:Sgly_0747"/>